<organism evidence="9 10">
    <name type="scientific">Scopulibacillus cellulosilyticus</name>
    <dbReference type="NCBI Taxonomy" id="2665665"/>
    <lineage>
        <taxon>Bacteria</taxon>
        <taxon>Bacillati</taxon>
        <taxon>Bacillota</taxon>
        <taxon>Bacilli</taxon>
        <taxon>Bacillales</taxon>
        <taxon>Sporolactobacillaceae</taxon>
        <taxon>Scopulibacillus</taxon>
    </lineage>
</organism>
<keyword evidence="9" id="KW-0326">Glycosidase</keyword>
<dbReference type="PANTHER" id="PTHR33693:SF9">
    <property type="entry name" value="TYPE-4 URACIL-DNA GLYCOSYLASE"/>
    <property type="match status" value="1"/>
</dbReference>
<dbReference type="InterPro" id="IPR036895">
    <property type="entry name" value="Uracil-DNA_glycosylase-like_sf"/>
</dbReference>
<evidence type="ECO:0000256" key="4">
    <source>
        <dbReference type="ARBA" id="ARBA00022801"/>
    </source>
</evidence>
<dbReference type="SMART" id="SM00987">
    <property type="entry name" value="UreE_C"/>
    <property type="match status" value="1"/>
</dbReference>
<dbReference type="Proteomes" id="UP001596505">
    <property type="component" value="Unassembled WGS sequence"/>
</dbReference>
<name>A0ABW2Q098_9BACL</name>
<dbReference type="EC" id="3.2.2.27" evidence="9"/>
<dbReference type="Gene3D" id="3.40.470.10">
    <property type="entry name" value="Uracil-DNA glycosylase-like domain"/>
    <property type="match status" value="1"/>
</dbReference>
<evidence type="ECO:0000256" key="3">
    <source>
        <dbReference type="ARBA" id="ARBA00022763"/>
    </source>
</evidence>
<evidence type="ECO:0000256" key="7">
    <source>
        <dbReference type="ARBA" id="ARBA00023204"/>
    </source>
</evidence>
<gene>
    <name evidence="9" type="ORF">ACFQRG_17180</name>
</gene>
<dbReference type="GO" id="GO:0004844">
    <property type="term" value="F:uracil DNA N-glycosylase activity"/>
    <property type="evidence" value="ECO:0007669"/>
    <property type="project" value="UniProtKB-EC"/>
</dbReference>
<evidence type="ECO:0000313" key="10">
    <source>
        <dbReference type="Proteomes" id="UP001596505"/>
    </source>
</evidence>
<dbReference type="Pfam" id="PF03167">
    <property type="entry name" value="UDG"/>
    <property type="match status" value="1"/>
</dbReference>
<evidence type="ECO:0000256" key="6">
    <source>
        <dbReference type="ARBA" id="ARBA00023014"/>
    </source>
</evidence>
<evidence type="ECO:0000256" key="1">
    <source>
        <dbReference type="ARBA" id="ARBA00022485"/>
    </source>
</evidence>
<dbReference type="RefSeq" id="WP_380968316.1">
    <property type="nucleotide sequence ID" value="NZ_JBHTCO010000036.1"/>
</dbReference>
<comment type="caution">
    <text evidence="9">The sequence shown here is derived from an EMBL/GenBank/DDBJ whole genome shotgun (WGS) entry which is preliminary data.</text>
</comment>
<dbReference type="InterPro" id="IPR005122">
    <property type="entry name" value="Uracil-DNA_glycosylase-like"/>
</dbReference>
<feature type="domain" description="Uracil-DNA glycosylase-like" evidence="8">
    <location>
        <begin position="35"/>
        <end position="181"/>
    </location>
</feature>
<keyword evidence="1" id="KW-0004">4Fe-4S</keyword>
<keyword evidence="4 9" id="KW-0378">Hydrolase</keyword>
<protein>
    <submittedName>
        <fullName evidence="9">Uracil-DNA glycosylase</fullName>
        <ecNumber evidence="9">3.2.2.27</ecNumber>
    </submittedName>
</protein>
<dbReference type="CDD" id="cd10030">
    <property type="entry name" value="UDG-F4_TTUDGA_SPO1dp_like"/>
    <property type="match status" value="1"/>
</dbReference>
<reference evidence="10" key="1">
    <citation type="journal article" date="2019" name="Int. J. Syst. Evol. Microbiol.">
        <title>The Global Catalogue of Microorganisms (GCM) 10K type strain sequencing project: providing services to taxonomists for standard genome sequencing and annotation.</title>
        <authorList>
            <consortium name="The Broad Institute Genomics Platform"/>
            <consortium name="The Broad Institute Genome Sequencing Center for Infectious Disease"/>
            <person name="Wu L."/>
            <person name="Ma J."/>
        </authorList>
    </citation>
    <scope>NUCLEOTIDE SEQUENCE [LARGE SCALE GENOMIC DNA]</scope>
    <source>
        <strain evidence="10">CGMCC 1.16305</strain>
    </source>
</reference>
<evidence type="ECO:0000256" key="5">
    <source>
        <dbReference type="ARBA" id="ARBA00023004"/>
    </source>
</evidence>
<accession>A0ABW2Q098</accession>
<keyword evidence="3" id="KW-0227">DNA damage</keyword>
<dbReference type="SMART" id="SM00986">
    <property type="entry name" value="UDG"/>
    <property type="match status" value="1"/>
</dbReference>
<keyword evidence="10" id="KW-1185">Reference proteome</keyword>
<keyword evidence="6" id="KW-0411">Iron-sulfur</keyword>
<keyword evidence="5" id="KW-0408">Iron</keyword>
<dbReference type="SUPFAM" id="SSF52141">
    <property type="entry name" value="Uracil-DNA glycosylase-like"/>
    <property type="match status" value="1"/>
</dbReference>
<evidence type="ECO:0000259" key="8">
    <source>
        <dbReference type="SMART" id="SM00986"/>
    </source>
</evidence>
<dbReference type="PANTHER" id="PTHR33693">
    <property type="entry name" value="TYPE-5 URACIL-DNA GLYCOSYLASE"/>
    <property type="match status" value="1"/>
</dbReference>
<dbReference type="InterPro" id="IPR051536">
    <property type="entry name" value="UDG_Type-4/5"/>
</dbReference>
<proteinExistence type="predicted"/>
<sequence length="192" mass="22202">MTEFEALILEEDPVPCNVKDCHECELYKHDSRMVWGEGNPAAPIYIVLDNPGAREDKEGNPYVCGTRQTLQRGLAEAGIDLNFIYVTYILKRKPKRAYDKPMTRKICIRHLEQQLIHGSPKAVICLGNVSVQSFFRNPDAEVKQLRGAWYDANGWNTAVSYHPLAVRRRPNLYPYFLEDLKFVSEFFNKTYE</sequence>
<keyword evidence="7" id="KW-0234">DNA repair</keyword>
<evidence type="ECO:0000313" key="9">
    <source>
        <dbReference type="EMBL" id="MFC7394659.1"/>
    </source>
</evidence>
<dbReference type="EMBL" id="JBHTCO010000036">
    <property type="protein sequence ID" value="MFC7394659.1"/>
    <property type="molecule type" value="Genomic_DNA"/>
</dbReference>
<evidence type="ECO:0000256" key="2">
    <source>
        <dbReference type="ARBA" id="ARBA00022723"/>
    </source>
</evidence>
<keyword evidence="2" id="KW-0479">Metal-binding</keyword>